<dbReference type="Proteomes" id="UP001164746">
    <property type="component" value="Chromosome 15"/>
</dbReference>
<organism evidence="1 2">
    <name type="scientific">Mya arenaria</name>
    <name type="common">Soft-shell clam</name>
    <dbReference type="NCBI Taxonomy" id="6604"/>
    <lineage>
        <taxon>Eukaryota</taxon>
        <taxon>Metazoa</taxon>
        <taxon>Spiralia</taxon>
        <taxon>Lophotrochozoa</taxon>
        <taxon>Mollusca</taxon>
        <taxon>Bivalvia</taxon>
        <taxon>Autobranchia</taxon>
        <taxon>Heteroconchia</taxon>
        <taxon>Euheterodonta</taxon>
        <taxon>Imparidentia</taxon>
        <taxon>Neoheterodontei</taxon>
        <taxon>Myida</taxon>
        <taxon>Myoidea</taxon>
        <taxon>Myidae</taxon>
        <taxon>Mya</taxon>
    </lineage>
</organism>
<accession>A0ABY7G5K6</accession>
<sequence length="45" mass="5289">MTIGSGDFWRPQNSHPELTCTRTMTAWSSLDWTIWIGDLMKRTLF</sequence>
<evidence type="ECO:0000313" key="1">
    <source>
        <dbReference type="EMBL" id="WAR28594.1"/>
    </source>
</evidence>
<protein>
    <submittedName>
        <fullName evidence="1">Uncharacterized protein</fullName>
    </submittedName>
</protein>
<reference evidence="1" key="1">
    <citation type="submission" date="2022-11" db="EMBL/GenBank/DDBJ databases">
        <title>Centuries of genome instability and evolution in soft-shell clam transmissible cancer (bioRxiv).</title>
        <authorList>
            <person name="Hart S.F.M."/>
            <person name="Yonemitsu M.A."/>
            <person name="Giersch R.M."/>
            <person name="Beal B.F."/>
            <person name="Arriagada G."/>
            <person name="Davis B.W."/>
            <person name="Ostrander E.A."/>
            <person name="Goff S.P."/>
            <person name="Metzger M.J."/>
        </authorList>
    </citation>
    <scope>NUCLEOTIDE SEQUENCE</scope>
    <source>
        <strain evidence="1">MELC-2E11</strain>
        <tissue evidence="1">Siphon/mantle</tissue>
    </source>
</reference>
<evidence type="ECO:0000313" key="2">
    <source>
        <dbReference type="Proteomes" id="UP001164746"/>
    </source>
</evidence>
<keyword evidence="2" id="KW-1185">Reference proteome</keyword>
<dbReference type="EMBL" id="CP111026">
    <property type="protein sequence ID" value="WAR28594.1"/>
    <property type="molecule type" value="Genomic_DNA"/>
</dbReference>
<name>A0ABY7G5K6_MYAAR</name>
<proteinExistence type="predicted"/>
<gene>
    <name evidence="1" type="ORF">MAR_014298</name>
</gene>